<gene>
    <name evidence="7" type="ORF">O181_010425</name>
</gene>
<evidence type="ECO:0000256" key="2">
    <source>
        <dbReference type="ARBA" id="ARBA00022670"/>
    </source>
</evidence>
<evidence type="ECO:0000259" key="6">
    <source>
        <dbReference type="Pfam" id="PF01343"/>
    </source>
</evidence>
<evidence type="ECO:0000256" key="1">
    <source>
        <dbReference type="ARBA" id="ARBA00008683"/>
    </source>
</evidence>
<sequence>MSESNPSPSPIKPGDAPEQPKLGPFKRRWNRLASSRLGQRAQFAYTWRRPIFFGIGASFFLGRYIYAKYQIAKRDRIHPGTYLVWRLYDGAVVEYPSHQTNLSMVLGSSGDGADPPRVMTLDDVIRTLKFIQTDDRITGIIADLSSTNAPSVNQDIPLGLAQIEEIQSALFDLKEAKESRLGRGKFKTVAFTETFRSQGEYTMASGFDKIYCQPSGELPLVGINSTVTFYSRLLSWLGIKVHAEARTQYKSMVAPYTQNEFSEPQAENHMELLTDLNTNMLSIIAHNRSRSKDQKAGDKTAFKEFLERLRGYAKRGPLGAKEATELGLIDGTMYKEELLSKVILGDNPVVIDETNKELVGKAKLDALKQVLKTQTKGFYHYHKIMDRLTERKNKDGVLNIGVVYVLGTIGDVGEFGTGAIVKGLQEAGEDDTIGAVILRIDSGGGGVVESDTIWGAVKELKAKGKVVIASFGNTAASGGYLIATHADSILASPSTITGSIGVASLRPTVTPSFFERIKLNTQSFFTGSKALSLYHELEEEPLARHKAHIDAAYADFKHRVCEGRNISPELIELLAGGRVYTGLKMWDLNEKINEQASIIVEADTLGETQSQALIEEVQINIPDLDDSELVNPTSTSEAAASPSASKNLSELISSAITSIQSQPGGVDLSGVQEVVTVENSTTNTPLGRGIIDGIGGIREAALEGAETYLSRLINQTKQMHPAKTPAEIMEEVLPGVPYVVHENGETSLTFDIRLKKFPVHKTFWQQLSEASKRGDAIEGSVSSIFSFAKQSFAQWISRVVLQHMETETVNSLGMKPSDLNKWKSLIRQVNRPNNSNSTLHAQMHPWNFQ</sequence>
<evidence type="ECO:0000313" key="7">
    <source>
        <dbReference type="EMBL" id="MBW0470710.1"/>
    </source>
</evidence>
<dbReference type="CDD" id="cd07018">
    <property type="entry name" value="S49_SppA_67K_type"/>
    <property type="match status" value="1"/>
</dbReference>
<comment type="similarity">
    <text evidence="1">Belongs to the peptidase S49 family.</text>
</comment>
<comment type="caution">
    <text evidence="7">The sequence shown here is derived from an EMBL/GenBank/DDBJ whole genome shotgun (WGS) entry which is preliminary data.</text>
</comment>
<dbReference type="PANTHER" id="PTHR33209:SF1">
    <property type="entry name" value="PEPTIDASE S49 DOMAIN-CONTAINING PROTEIN"/>
    <property type="match status" value="1"/>
</dbReference>
<keyword evidence="2" id="KW-0645">Protease</keyword>
<proteinExistence type="inferred from homology"/>
<dbReference type="InterPro" id="IPR029045">
    <property type="entry name" value="ClpP/crotonase-like_dom_sf"/>
</dbReference>
<feature type="region of interest" description="Disordered" evidence="5">
    <location>
        <begin position="1"/>
        <end position="23"/>
    </location>
</feature>
<name>A0A9Q3GKW1_9BASI</name>
<feature type="domain" description="Peptidase S49" evidence="6">
    <location>
        <begin position="187"/>
        <end position="295"/>
    </location>
</feature>
<evidence type="ECO:0000256" key="4">
    <source>
        <dbReference type="ARBA" id="ARBA00022825"/>
    </source>
</evidence>
<dbReference type="Gene3D" id="3.90.226.10">
    <property type="entry name" value="2-enoyl-CoA Hydratase, Chain A, domain 1"/>
    <property type="match status" value="2"/>
</dbReference>
<accession>A0A9Q3GKW1</accession>
<dbReference type="OrthoDB" id="45421at2759"/>
<dbReference type="InterPro" id="IPR047217">
    <property type="entry name" value="S49_SppA_67K_type_N"/>
</dbReference>
<dbReference type="EMBL" id="AVOT02002522">
    <property type="protein sequence ID" value="MBW0470710.1"/>
    <property type="molecule type" value="Genomic_DNA"/>
</dbReference>
<keyword evidence="4" id="KW-0720">Serine protease</keyword>
<keyword evidence="8" id="KW-1185">Reference proteome</keyword>
<dbReference type="Pfam" id="PF01343">
    <property type="entry name" value="Peptidase_S49"/>
    <property type="match status" value="2"/>
</dbReference>
<feature type="region of interest" description="Disordered" evidence="5">
    <location>
        <begin position="625"/>
        <end position="644"/>
    </location>
</feature>
<dbReference type="AlphaFoldDB" id="A0A9Q3GKW1"/>
<protein>
    <recommendedName>
        <fullName evidence="6">Peptidase S49 domain-containing protein</fullName>
    </recommendedName>
</protein>
<dbReference type="CDD" id="cd07023">
    <property type="entry name" value="S49_Sppa_N_C"/>
    <property type="match status" value="1"/>
</dbReference>
<evidence type="ECO:0000313" key="8">
    <source>
        <dbReference type="Proteomes" id="UP000765509"/>
    </source>
</evidence>
<dbReference type="InterPro" id="IPR002142">
    <property type="entry name" value="Peptidase_S49"/>
</dbReference>
<dbReference type="GO" id="GO:0008236">
    <property type="term" value="F:serine-type peptidase activity"/>
    <property type="evidence" value="ECO:0007669"/>
    <property type="project" value="UniProtKB-KW"/>
</dbReference>
<dbReference type="InterPro" id="IPR047272">
    <property type="entry name" value="S49_SppA_C"/>
</dbReference>
<reference evidence="7" key="1">
    <citation type="submission" date="2021-03" db="EMBL/GenBank/DDBJ databases">
        <title>Draft genome sequence of rust myrtle Austropuccinia psidii MF-1, a brazilian biotype.</title>
        <authorList>
            <person name="Quecine M.C."/>
            <person name="Pachon D.M.R."/>
            <person name="Bonatelli M.L."/>
            <person name="Correr F.H."/>
            <person name="Franceschini L.M."/>
            <person name="Leite T.F."/>
            <person name="Margarido G.R.A."/>
            <person name="Almeida C.A."/>
            <person name="Ferrarezi J.A."/>
            <person name="Labate C.A."/>
        </authorList>
    </citation>
    <scope>NUCLEOTIDE SEQUENCE</scope>
    <source>
        <strain evidence="7">MF-1</strain>
    </source>
</reference>
<evidence type="ECO:0000256" key="5">
    <source>
        <dbReference type="SAM" id="MobiDB-lite"/>
    </source>
</evidence>
<feature type="compositionally biased region" description="Low complexity" evidence="5">
    <location>
        <begin position="632"/>
        <end position="644"/>
    </location>
</feature>
<organism evidence="7 8">
    <name type="scientific">Austropuccinia psidii MF-1</name>
    <dbReference type="NCBI Taxonomy" id="1389203"/>
    <lineage>
        <taxon>Eukaryota</taxon>
        <taxon>Fungi</taxon>
        <taxon>Dikarya</taxon>
        <taxon>Basidiomycota</taxon>
        <taxon>Pucciniomycotina</taxon>
        <taxon>Pucciniomycetes</taxon>
        <taxon>Pucciniales</taxon>
        <taxon>Sphaerophragmiaceae</taxon>
        <taxon>Austropuccinia</taxon>
    </lineage>
</organism>
<dbReference type="Proteomes" id="UP000765509">
    <property type="component" value="Unassembled WGS sequence"/>
</dbReference>
<dbReference type="SUPFAM" id="SSF52096">
    <property type="entry name" value="ClpP/crotonase"/>
    <property type="match status" value="2"/>
</dbReference>
<dbReference type="GO" id="GO:0006508">
    <property type="term" value="P:proteolysis"/>
    <property type="evidence" value="ECO:0007669"/>
    <property type="project" value="UniProtKB-KW"/>
</dbReference>
<dbReference type="PANTHER" id="PTHR33209">
    <property type="entry name" value="PROTEASE 4"/>
    <property type="match status" value="1"/>
</dbReference>
<evidence type="ECO:0000256" key="3">
    <source>
        <dbReference type="ARBA" id="ARBA00022801"/>
    </source>
</evidence>
<feature type="domain" description="Peptidase S49" evidence="6">
    <location>
        <begin position="460"/>
        <end position="584"/>
    </location>
</feature>
<keyword evidence="3" id="KW-0378">Hydrolase</keyword>